<dbReference type="EMBL" id="CP001669">
    <property type="protein sequence ID" value="AFZ79615.1"/>
    <property type="molecule type" value="Genomic_DNA"/>
</dbReference>
<dbReference type="RefSeq" id="XP_004829281.1">
    <property type="nucleotide sequence ID" value="XM_004829224.1"/>
</dbReference>
<keyword evidence="1" id="KW-0732">Signal</keyword>
<feature type="signal peptide" evidence="1">
    <location>
        <begin position="1"/>
        <end position="17"/>
    </location>
</feature>
<reference evidence="2 3" key="1">
    <citation type="journal article" date="2012" name="BMC Genomics">
        <title>Comparative genomic analysis and phylogenetic position of Theileria equi.</title>
        <authorList>
            <person name="Kappmeyer L.S."/>
            <person name="Thiagarajan M."/>
            <person name="Herndon D.R."/>
            <person name="Ramsay J.D."/>
            <person name="Caler E."/>
            <person name="Djikeng A."/>
            <person name="Gillespie J.J."/>
            <person name="Lau A.O."/>
            <person name="Roalson E.H."/>
            <person name="Silva J.C."/>
            <person name="Silva M.G."/>
            <person name="Suarez C.E."/>
            <person name="Ueti M.W."/>
            <person name="Nene V.M."/>
            <person name="Mealey R.H."/>
            <person name="Knowles D.P."/>
            <person name="Brayton K.A."/>
        </authorList>
    </citation>
    <scope>NUCLEOTIDE SEQUENCE [LARGE SCALE GENOMIC DNA]</scope>
    <source>
        <strain evidence="2 3">WA</strain>
    </source>
</reference>
<gene>
    <name evidence="2" type="ORF">BEWA_024640</name>
</gene>
<evidence type="ECO:0000313" key="3">
    <source>
        <dbReference type="Proteomes" id="UP000031512"/>
    </source>
</evidence>
<proteinExistence type="predicted"/>
<dbReference type="KEGG" id="beq:BEWA_024640"/>
<protein>
    <submittedName>
        <fullName evidence="2">Signal peptide-containing protein</fullName>
    </submittedName>
</protein>
<dbReference type="GeneID" id="15806921"/>
<accession>L0AVP0</accession>
<dbReference type="AlphaFoldDB" id="L0AVP0"/>
<evidence type="ECO:0000313" key="2">
    <source>
        <dbReference type="EMBL" id="AFZ79615.1"/>
    </source>
</evidence>
<evidence type="ECO:0000256" key="1">
    <source>
        <dbReference type="SAM" id="SignalP"/>
    </source>
</evidence>
<organism evidence="2 3">
    <name type="scientific">Theileria equi strain WA</name>
    <dbReference type="NCBI Taxonomy" id="1537102"/>
    <lineage>
        <taxon>Eukaryota</taxon>
        <taxon>Sar</taxon>
        <taxon>Alveolata</taxon>
        <taxon>Apicomplexa</taxon>
        <taxon>Aconoidasida</taxon>
        <taxon>Piroplasmida</taxon>
        <taxon>Theileriidae</taxon>
        <taxon>Theileria</taxon>
    </lineage>
</organism>
<sequence>MMIVITIVFLNTALVNAEYKDVNYTTDTTIPGLEYLGCGYNAAGSVDCKESDNCGIDLNFKNPVLRFEWENGIQNLNNTLEWVHPKNTYIWNYPNCFFAEHTSQKSSASSLSKLVDSNLSVDLINLNGNVTSEKNSLDKAQSQRRLKEAYCSVFVAGTFLNEYR</sequence>
<feature type="chain" id="PRO_5003939263" evidence="1">
    <location>
        <begin position="18"/>
        <end position="164"/>
    </location>
</feature>
<dbReference type="VEuPathDB" id="PiroplasmaDB:BEWA_024640"/>
<name>L0AVP0_THEEQ</name>
<keyword evidence="3" id="KW-1185">Reference proteome</keyword>
<dbReference type="Proteomes" id="UP000031512">
    <property type="component" value="Chromosome 1"/>
</dbReference>